<dbReference type="Proteomes" id="UP001589838">
    <property type="component" value="Unassembled WGS sequence"/>
</dbReference>
<reference evidence="1 2" key="1">
    <citation type="submission" date="2024-09" db="EMBL/GenBank/DDBJ databases">
        <authorList>
            <person name="Sun Q."/>
            <person name="Mori K."/>
        </authorList>
    </citation>
    <scope>NUCLEOTIDE SEQUENCE [LARGE SCALE GENOMIC DNA]</scope>
    <source>
        <strain evidence="1 2">NCAIM B.02610</strain>
    </source>
</reference>
<dbReference type="EMBL" id="JBHLUX010000039">
    <property type="protein sequence ID" value="MFC0472144.1"/>
    <property type="molecule type" value="Genomic_DNA"/>
</dbReference>
<sequence>MTNINGQIISGEFDKEMNEFILQKIKNQPTESIIKESQFSRLYRYLKEQEGSTGYQVITLYDQMLIPLSKDDLKALLSDLERLQHLYH</sequence>
<gene>
    <name evidence="1" type="ORF">ACFFHM_16955</name>
</gene>
<evidence type="ECO:0000313" key="2">
    <source>
        <dbReference type="Proteomes" id="UP001589838"/>
    </source>
</evidence>
<dbReference type="RefSeq" id="WP_335963905.1">
    <property type="nucleotide sequence ID" value="NZ_JAXBLX010000068.1"/>
</dbReference>
<comment type="caution">
    <text evidence="1">The sequence shown here is derived from an EMBL/GenBank/DDBJ whole genome shotgun (WGS) entry which is preliminary data.</text>
</comment>
<name>A0ABV6KFR6_9BACI</name>
<accession>A0ABV6KFR6</accession>
<proteinExistence type="predicted"/>
<keyword evidence="2" id="KW-1185">Reference proteome</keyword>
<protein>
    <submittedName>
        <fullName evidence="1">Uncharacterized protein</fullName>
    </submittedName>
</protein>
<organism evidence="1 2">
    <name type="scientific">Halalkalibacter kiskunsagensis</name>
    <dbReference type="NCBI Taxonomy" id="1548599"/>
    <lineage>
        <taxon>Bacteria</taxon>
        <taxon>Bacillati</taxon>
        <taxon>Bacillota</taxon>
        <taxon>Bacilli</taxon>
        <taxon>Bacillales</taxon>
        <taxon>Bacillaceae</taxon>
        <taxon>Halalkalibacter</taxon>
    </lineage>
</organism>
<evidence type="ECO:0000313" key="1">
    <source>
        <dbReference type="EMBL" id="MFC0472144.1"/>
    </source>
</evidence>